<dbReference type="Pfam" id="PF03989">
    <property type="entry name" value="DNA_gyraseA_C"/>
    <property type="match status" value="6"/>
</dbReference>
<dbReference type="Gene3D" id="1.10.268.10">
    <property type="entry name" value="Topoisomerase, domain 3"/>
    <property type="match status" value="1"/>
</dbReference>
<evidence type="ECO:0000256" key="6">
    <source>
        <dbReference type="ARBA" id="ARBA00023125"/>
    </source>
</evidence>
<dbReference type="InterPro" id="IPR013760">
    <property type="entry name" value="Topo_IIA-like_dom_sf"/>
</dbReference>
<feature type="compositionally biased region" description="Acidic residues" evidence="11">
    <location>
        <begin position="878"/>
        <end position="890"/>
    </location>
</feature>
<dbReference type="GO" id="GO:0005694">
    <property type="term" value="C:chromosome"/>
    <property type="evidence" value="ECO:0007669"/>
    <property type="project" value="InterPro"/>
</dbReference>
<dbReference type="FunFam" id="2.120.10.90:FF:000005">
    <property type="entry name" value="DNA topoisomerase 4 subunit A"/>
    <property type="match status" value="1"/>
</dbReference>
<comment type="similarity">
    <text evidence="2 9">Belongs to the type II topoisomerase GyrA/ParC subunit family.</text>
</comment>
<evidence type="ECO:0000313" key="14">
    <source>
        <dbReference type="Proteomes" id="UP000742460"/>
    </source>
</evidence>
<evidence type="ECO:0000256" key="10">
    <source>
        <dbReference type="PROSITE-ProRule" id="PRU01384"/>
    </source>
</evidence>
<dbReference type="Gene3D" id="3.90.199.10">
    <property type="entry name" value="Topoisomerase II, domain 5"/>
    <property type="match status" value="1"/>
</dbReference>
<reference evidence="13" key="2">
    <citation type="submission" date="2021-09" db="EMBL/GenBank/DDBJ databases">
        <authorList>
            <person name="Gilroy R."/>
        </authorList>
    </citation>
    <scope>NUCLEOTIDE SEQUENCE</scope>
    <source>
        <strain evidence="13">ChiGjej5B5-22894</strain>
    </source>
</reference>
<dbReference type="CDD" id="cd00187">
    <property type="entry name" value="TOP4c"/>
    <property type="match status" value="1"/>
</dbReference>
<feature type="active site" description="O-(5'-phospho-DNA)-tyrosine intermediate" evidence="9 10">
    <location>
        <position position="179"/>
    </location>
</feature>
<dbReference type="GO" id="GO:0034335">
    <property type="term" value="F:DNA negative supercoiling activity"/>
    <property type="evidence" value="ECO:0007669"/>
    <property type="project" value="UniProtKB-ARBA"/>
</dbReference>
<dbReference type="PROSITE" id="PS52040">
    <property type="entry name" value="TOPO_IIA"/>
    <property type="match status" value="1"/>
</dbReference>
<evidence type="ECO:0000313" key="13">
    <source>
        <dbReference type="EMBL" id="HJG92053.1"/>
    </source>
</evidence>
<keyword evidence="4 9" id="KW-0067">ATP-binding</keyword>
<protein>
    <recommendedName>
        <fullName evidence="9">DNA gyrase subunit A</fullName>
        <ecNumber evidence="9">5.6.2.2</ecNumber>
    </recommendedName>
</protein>
<comment type="caution">
    <text evidence="13">The sequence shown here is derived from an EMBL/GenBank/DDBJ whole genome shotgun (WGS) entry which is preliminary data.</text>
</comment>
<evidence type="ECO:0000256" key="11">
    <source>
        <dbReference type="SAM" id="MobiDB-lite"/>
    </source>
</evidence>
<evidence type="ECO:0000259" key="12">
    <source>
        <dbReference type="PROSITE" id="PS52040"/>
    </source>
</evidence>
<comment type="catalytic activity">
    <reaction evidence="1 9 10">
        <text>ATP-dependent breakage, passage and rejoining of double-stranded DNA.</text>
        <dbReference type="EC" id="5.6.2.2"/>
    </reaction>
</comment>
<organism evidence="13 14">
    <name type="scientific">Brachybacterium massiliense</name>
    <dbReference type="NCBI Taxonomy" id="1755098"/>
    <lineage>
        <taxon>Bacteria</taxon>
        <taxon>Bacillati</taxon>
        <taxon>Actinomycetota</taxon>
        <taxon>Actinomycetes</taxon>
        <taxon>Micrococcales</taxon>
        <taxon>Dermabacteraceae</taxon>
        <taxon>Brachybacterium</taxon>
    </lineage>
</organism>
<dbReference type="GO" id="GO:0006265">
    <property type="term" value="P:DNA topological change"/>
    <property type="evidence" value="ECO:0007669"/>
    <property type="project" value="UniProtKB-UniRule"/>
</dbReference>
<dbReference type="SMART" id="SM00434">
    <property type="entry name" value="TOP4c"/>
    <property type="match status" value="1"/>
</dbReference>
<dbReference type="GO" id="GO:0005524">
    <property type="term" value="F:ATP binding"/>
    <property type="evidence" value="ECO:0007669"/>
    <property type="project" value="UniProtKB-UniRule"/>
</dbReference>
<evidence type="ECO:0000256" key="5">
    <source>
        <dbReference type="ARBA" id="ARBA00023029"/>
    </source>
</evidence>
<keyword evidence="9" id="KW-0963">Cytoplasm</keyword>
<sequence length="923" mass="101638">MSDTPNDPTNPEDEQTPAPAQTPAENAGIGGQETPEGAHEISEAEAASRTVTLVDPLDEHEIDRITQVDLNQEMQRSYLDYAMSVIVSRALPDVRDGLKPVHRRIIYAMYDGGYRPDRSFSKCAKVVGEVMGNYHPHGDFAIYDAMVRLVQPWSMRYPLILGQGNFGSAGDDGAAAPRYTECKMAPLALELVRDIDQETVDMQGNYDNTVDEPTVLPARFPNLLVNGSAGIAVGMATNIPPHNLREVADAVQWLLRNHEATKPELLEACLERIKGPDFPSGATIVGTSGIEDAYRTGRGSITQRAVVSTEEINGRMALVVTELPYQVNPDSLARKIAEMVKLGKIQGVADITDETSGRTGQRLVITLKRDAVAKVVLNNLYKHTQLQENFSANMLALAGGVPRTLSIDSFVREWTKHQIDVIVRRTRFRLRKAEEQIHIYRGYLKALDALDEVIALIRRSPDADEARTGLMELLEIDEIQANAILAMQLRRLAALERQKIIEEHDRLQALIEEYTAILADPQRQRDIVSEELTEIVDRYGDDRRTQILPHAGDMAMEDLIPEEDMVVTITRGGYVKRTREDQYRAQKRGGKGVRGASLREDDVVEHFFTTTTHRWLLFFTNQGRVYRAKGYELPEAPRDAKGQHVANLMAFQPDEHIASVLAIDSYEDAQYLVLATESGLVKKTAMTAFDSNRTGGIIAINLRDIDGPDGPQPDRVIAARAVNGDDEILLVSRNGQSVRMPADDGTLRPTGRATSGVTGMKFRHDDQLLAMDVVGPDTFVMTVTDGGFAKRTSVDEYRLQGRGGLGIRVAKLPDDRGHLVGAAVVEESDELLVVMERGRVVRSKVSEVPAKGRTTMGVVFAKPDKGDRILLVTTGQESEVDEAETPEIVDVEAGSQEASAPSDALGSDESDQSPQGDADANQE</sequence>
<dbReference type="InterPro" id="IPR005743">
    <property type="entry name" value="GyrA"/>
</dbReference>
<dbReference type="Gene3D" id="3.30.1360.40">
    <property type="match status" value="1"/>
</dbReference>
<keyword evidence="5 9" id="KW-0799">Topoisomerase</keyword>
<dbReference type="InterPro" id="IPR050220">
    <property type="entry name" value="Type_II_DNA_Topoisomerases"/>
</dbReference>
<dbReference type="Pfam" id="PF00521">
    <property type="entry name" value="DNA_topoisoIV"/>
    <property type="match status" value="1"/>
</dbReference>
<evidence type="ECO:0000256" key="7">
    <source>
        <dbReference type="ARBA" id="ARBA00023235"/>
    </source>
</evidence>
<evidence type="ECO:0000256" key="4">
    <source>
        <dbReference type="ARBA" id="ARBA00022840"/>
    </source>
</evidence>
<dbReference type="InterPro" id="IPR006691">
    <property type="entry name" value="GyrA/parC_rep"/>
</dbReference>
<evidence type="ECO:0000256" key="9">
    <source>
        <dbReference type="HAMAP-Rule" id="MF_01897"/>
    </source>
</evidence>
<dbReference type="NCBIfam" id="TIGR01063">
    <property type="entry name" value="gyrA"/>
    <property type="match status" value="1"/>
</dbReference>
<dbReference type="SUPFAM" id="SSF101904">
    <property type="entry name" value="GyrA/ParC C-terminal domain-like"/>
    <property type="match status" value="1"/>
</dbReference>
<comment type="subunit">
    <text evidence="9">Heterotetramer, composed of two GyrA and two GyrB chains. In the heterotetramer, GyrA contains the active site tyrosine that forms a transient covalent intermediate with DNA, while GyrB binds cofactors and catalyzes ATP hydrolysis.</text>
</comment>
<dbReference type="InterPro" id="IPR013758">
    <property type="entry name" value="Topo_IIA_A/C_ab"/>
</dbReference>
<keyword evidence="7 9" id="KW-0413">Isomerase</keyword>
<dbReference type="GO" id="GO:0003677">
    <property type="term" value="F:DNA binding"/>
    <property type="evidence" value="ECO:0007669"/>
    <property type="project" value="UniProtKB-UniRule"/>
</dbReference>
<dbReference type="PANTHER" id="PTHR43493:SF5">
    <property type="entry name" value="DNA GYRASE SUBUNIT A, CHLOROPLASTIC_MITOCHONDRIAL"/>
    <property type="match status" value="1"/>
</dbReference>
<feature type="region of interest" description="Disordered" evidence="11">
    <location>
        <begin position="1"/>
        <end position="43"/>
    </location>
</feature>
<dbReference type="NCBIfam" id="NF004044">
    <property type="entry name" value="PRK05561.1"/>
    <property type="match status" value="1"/>
</dbReference>
<dbReference type="SUPFAM" id="SSF56719">
    <property type="entry name" value="Type II DNA topoisomerase"/>
    <property type="match status" value="1"/>
</dbReference>
<comment type="miscellaneous">
    <text evidence="9">Few gyrases are as efficient as E.coli at forming negative supercoils. Not all organisms have 2 type II topoisomerases; in organisms with a single type II topoisomerase this enzyme also has to decatenate newly replicated chromosomes.</text>
</comment>
<dbReference type="GO" id="GO:0006261">
    <property type="term" value="P:DNA-templated DNA replication"/>
    <property type="evidence" value="ECO:0007669"/>
    <property type="project" value="UniProtKB-UniRule"/>
</dbReference>
<dbReference type="Proteomes" id="UP000742460">
    <property type="component" value="Unassembled WGS sequence"/>
</dbReference>
<feature type="short sequence motif" description="GyrA-box" evidence="9">
    <location>
        <begin position="586"/>
        <end position="592"/>
    </location>
</feature>
<dbReference type="FunFam" id="3.30.1360.40:FF:000002">
    <property type="entry name" value="DNA gyrase subunit A"/>
    <property type="match status" value="1"/>
</dbReference>
<dbReference type="EMBL" id="DYUE01000231">
    <property type="protein sequence ID" value="HJG92053.1"/>
    <property type="molecule type" value="Genomic_DNA"/>
</dbReference>
<dbReference type="GO" id="GO:0005737">
    <property type="term" value="C:cytoplasm"/>
    <property type="evidence" value="ECO:0007669"/>
    <property type="project" value="UniProtKB-SubCell"/>
</dbReference>
<dbReference type="PANTHER" id="PTHR43493">
    <property type="entry name" value="DNA GYRASE/TOPOISOMERASE SUBUNIT A"/>
    <property type="match status" value="1"/>
</dbReference>
<comment type="function">
    <text evidence="9">A type II topoisomerase that negatively supercoils closed circular double-stranded (ds) DNA in an ATP-dependent manner to modulate DNA topology and maintain chromosomes in an underwound state. Negative supercoiling favors strand separation, and DNA replication, transcription, recombination and repair, all of which involve strand separation. Also able to catalyze the interconversion of other topological isomers of dsDNA rings, including catenanes and knotted rings. Type II topoisomerases break and join 2 DNA strands simultaneously in an ATP-dependent manner.</text>
</comment>
<accession>A0A921MWM4</accession>
<dbReference type="InterPro" id="IPR013757">
    <property type="entry name" value="Topo_IIA_A_a_sf"/>
</dbReference>
<dbReference type="GO" id="GO:0009330">
    <property type="term" value="C:DNA topoisomerase type II (double strand cut, ATP-hydrolyzing) complex"/>
    <property type="evidence" value="ECO:0007669"/>
    <property type="project" value="TreeGrafter"/>
</dbReference>
<dbReference type="HAMAP" id="MF_01897">
    <property type="entry name" value="GyrA"/>
    <property type="match status" value="1"/>
</dbReference>
<evidence type="ECO:0000256" key="2">
    <source>
        <dbReference type="ARBA" id="ARBA00008263"/>
    </source>
</evidence>
<evidence type="ECO:0000256" key="1">
    <source>
        <dbReference type="ARBA" id="ARBA00000185"/>
    </source>
</evidence>
<comment type="subunit">
    <text evidence="8">Heterotetramer composed of ParC and ParE.</text>
</comment>
<keyword evidence="6 9" id="KW-0238">DNA-binding</keyword>
<feature type="domain" description="Topo IIA-type catalytic" evidence="12">
    <location>
        <begin position="91"/>
        <end position="559"/>
    </location>
</feature>
<reference evidence="13" key="1">
    <citation type="journal article" date="2021" name="PeerJ">
        <title>Extensive microbial diversity within the chicken gut microbiome revealed by metagenomics and culture.</title>
        <authorList>
            <person name="Gilroy R."/>
            <person name="Ravi A."/>
            <person name="Getino M."/>
            <person name="Pursley I."/>
            <person name="Horton D.L."/>
            <person name="Alikhan N.F."/>
            <person name="Baker D."/>
            <person name="Gharbi K."/>
            <person name="Hall N."/>
            <person name="Watson M."/>
            <person name="Adriaenssens E.M."/>
            <person name="Foster-Nyarko E."/>
            <person name="Jarju S."/>
            <person name="Secka A."/>
            <person name="Antonio M."/>
            <person name="Oren A."/>
            <person name="Chaudhuri R.R."/>
            <person name="La Ragione R."/>
            <person name="Hildebrand F."/>
            <person name="Pallen M.J."/>
        </authorList>
    </citation>
    <scope>NUCLEOTIDE SEQUENCE</scope>
    <source>
        <strain evidence="13">ChiGjej5B5-22894</strain>
    </source>
</reference>
<dbReference type="EC" id="5.6.2.2" evidence="9"/>
<dbReference type="AlphaFoldDB" id="A0A921MWM4"/>
<evidence type="ECO:0000256" key="3">
    <source>
        <dbReference type="ARBA" id="ARBA00022741"/>
    </source>
</evidence>
<dbReference type="FunFam" id="1.10.268.10:FF:000001">
    <property type="entry name" value="DNA gyrase subunit A"/>
    <property type="match status" value="1"/>
</dbReference>
<proteinExistence type="inferred from homology"/>
<evidence type="ECO:0000256" key="8">
    <source>
        <dbReference type="ARBA" id="ARBA00063644"/>
    </source>
</evidence>
<comment type="subcellular location">
    <subcellularLocation>
        <location evidence="9">Cytoplasm</location>
    </subcellularLocation>
</comment>
<name>A0A921MWM4_9MICO</name>
<gene>
    <name evidence="9 13" type="primary">gyrA</name>
    <name evidence="13" type="ORF">K8V81_10070</name>
</gene>
<feature type="region of interest" description="Disordered" evidence="11">
    <location>
        <begin position="874"/>
        <end position="923"/>
    </location>
</feature>
<dbReference type="InterPro" id="IPR002205">
    <property type="entry name" value="Topo_IIA_dom_A"/>
</dbReference>
<keyword evidence="3 9" id="KW-0547">Nucleotide-binding</keyword>
<dbReference type="Gene3D" id="2.120.10.90">
    <property type="entry name" value="DNA gyrase/topoisomerase IV, subunit A, C-terminal"/>
    <property type="match status" value="1"/>
</dbReference>
<dbReference type="InterPro" id="IPR035516">
    <property type="entry name" value="Gyrase/topoIV_suA_C"/>
</dbReference>
<dbReference type="NCBIfam" id="NF004043">
    <property type="entry name" value="PRK05560.1"/>
    <property type="match status" value="1"/>
</dbReference>